<proteinExistence type="predicted"/>
<dbReference type="EMBL" id="BMAU01021370">
    <property type="protein sequence ID" value="GFY24987.1"/>
    <property type="molecule type" value="Genomic_DNA"/>
</dbReference>
<gene>
    <name evidence="1" type="ORF">TNCV_2691781</name>
</gene>
<comment type="caution">
    <text evidence="1">The sequence shown here is derived from an EMBL/GenBank/DDBJ whole genome shotgun (WGS) entry which is preliminary data.</text>
</comment>
<sequence>MTVEAVGNELHGFEPHLGWIVIPQISTLRLQSDMEAQVSSSSMGPWFKITKSVDIYFRAALEFNAKD</sequence>
<accession>A0A8X6VYZ0</accession>
<keyword evidence="2" id="KW-1185">Reference proteome</keyword>
<organism evidence="1 2">
    <name type="scientific">Trichonephila clavipes</name>
    <name type="common">Golden silk orbweaver</name>
    <name type="synonym">Nephila clavipes</name>
    <dbReference type="NCBI Taxonomy" id="2585209"/>
    <lineage>
        <taxon>Eukaryota</taxon>
        <taxon>Metazoa</taxon>
        <taxon>Ecdysozoa</taxon>
        <taxon>Arthropoda</taxon>
        <taxon>Chelicerata</taxon>
        <taxon>Arachnida</taxon>
        <taxon>Araneae</taxon>
        <taxon>Araneomorphae</taxon>
        <taxon>Entelegynae</taxon>
        <taxon>Araneoidea</taxon>
        <taxon>Nephilidae</taxon>
        <taxon>Trichonephila</taxon>
    </lineage>
</organism>
<evidence type="ECO:0000313" key="2">
    <source>
        <dbReference type="Proteomes" id="UP000887159"/>
    </source>
</evidence>
<dbReference type="AlphaFoldDB" id="A0A8X6VYZ0"/>
<dbReference type="Proteomes" id="UP000887159">
    <property type="component" value="Unassembled WGS sequence"/>
</dbReference>
<name>A0A8X6VYZ0_TRICX</name>
<protein>
    <submittedName>
        <fullName evidence="1">Uncharacterized protein</fullName>
    </submittedName>
</protein>
<evidence type="ECO:0000313" key="1">
    <source>
        <dbReference type="EMBL" id="GFY24987.1"/>
    </source>
</evidence>
<reference evidence="1" key="1">
    <citation type="submission" date="2020-08" db="EMBL/GenBank/DDBJ databases">
        <title>Multicomponent nature underlies the extraordinary mechanical properties of spider dragline silk.</title>
        <authorList>
            <person name="Kono N."/>
            <person name="Nakamura H."/>
            <person name="Mori M."/>
            <person name="Yoshida Y."/>
            <person name="Ohtoshi R."/>
            <person name="Malay A.D."/>
            <person name="Moran D.A.P."/>
            <person name="Tomita M."/>
            <person name="Numata K."/>
            <person name="Arakawa K."/>
        </authorList>
    </citation>
    <scope>NUCLEOTIDE SEQUENCE</scope>
</reference>